<comment type="caution">
    <text evidence="1">The sequence shown here is derived from an EMBL/GenBank/DDBJ whole genome shotgun (WGS) entry which is preliminary data.</text>
</comment>
<dbReference type="Proteomes" id="UP000721954">
    <property type="component" value="Unassembled WGS sequence"/>
</dbReference>
<keyword evidence="2" id="KW-1185">Reference proteome</keyword>
<dbReference type="PANTHER" id="PTHR35754">
    <property type="entry name" value="ATP SYNTHASE SUBUNIT B"/>
    <property type="match status" value="1"/>
</dbReference>
<name>A0ABS3XVB1_9ACTN</name>
<sequence>MAVKRTTQQAESYRELNRQLVSRLPQAVTTDLTSTSITYLHCLKVSRVLRSEPRLHALLDCSPAEYGAIQPILQHLLAMTYRGDLTIEEGQRTSSELETHWRQGVECVLSLHGVLDQETRGALDDLALFFERESRVMTPTGRPSPAEVAALLRLRSADLRIVLRVACKLLGRPVSEDFMQLVEGMQVLAEISDDLRSYEQDVREGSFNTLRLYAQLFPVSQAASELNRTRERYVEQTVNSLQQATRPSIIRFQRFLTAPAASSHWNYAPRVLLARRARNLLRQSWLWEDIPQPIEEERWWVDEPSTLRSRLR</sequence>
<dbReference type="GeneID" id="96259576"/>
<evidence type="ECO:0000313" key="1">
    <source>
        <dbReference type="EMBL" id="MBO8199255.1"/>
    </source>
</evidence>
<accession>A0ABS3XVB1</accession>
<evidence type="ECO:0000313" key="2">
    <source>
        <dbReference type="Proteomes" id="UP000721954"/>
    </source>
</evidence>
<gene>
    <name evidence="1" type="ORF">JW613_13240</name>
</gene>
<reference evidence="1 2" key="1">
    <citation type="submission" date="2021-02" db="EMBL/GenBank/DDBJ databases">
        <title>Streptomyces spirodelae sp. nov., isolated from duckweed.</title>
        <authorList>
            <person name="Saimee Y."/>
            <person name="Duangmal K."/>
        </authorList>
    </citation>
    <scope>NUCLEOTIDE SEQUENCE [LARGE SCALE GENOMIC DNA]</scope>
    <source>
        <strain evidence="1 2">DSM 42105</strain>
    </source>
</reference>
<proteinExistence type="predicted"/>
<dbReference type="EMBL" id="JAFFZM010000007">
    <property type="protein sequence ID" value="MBO8199255.1"/>
    <property type="molecule type" value="Genomic_DNA"/>
</dbReference>
<organism evidence="1 2">
    <name type="scientific">Streptomyces smyrnaeus</name>
    <dbReference type="NCBI Taxonomy" id="1387713"/>
    <lineage>
        <taxon>Bacteria</taxon>
        <taxon>Bacillati</taxon>
        <taxon>Actinomycetota</taxon>
        <taxon>Actinomycetes</taxon>
        <taxon>Kitasatosporales</taxon>
        <taxon>Streptomycetaceae</taxon>
        <taxon>Streptomyces</taxon>
    </lineage>
</organism>
<dbReference type="RefSeq" id="WP_209211001.1">
    <property type="nucleotide sequence ID" value="NZ_JAFFZM010000007.1"/>
</dbReference>
<dbReference type="PANTHER" id="PTHR35754:SF2">
    <property type="entry name" value="ATP SYNTHASE SUBUNIT B"/>
    <property type="match status" value="1"/>
</dbReference>
<protein>
    <submittedName>
        <fullName evidence="1">Uncharacterized protein</fullName>
    </submittedName>
</protein>